<protein>
    <submittedName>
        <fullName evidence="1">Uncharacterized protein</fullName>
    </submittedName>
</protein>
<sequence length="105" mass="11996">MKYIKSRHNLVHEKKSKTVDIEITIEDDRVELITIIGDNIGEGAPSTRSCNDIYQAKTRARTLVQKYKAKGFDLINDEQNINEEADEVNEEDIPTPKKPILKIVT</sequence>
<organism evidence="1">
    <name type="scientific">hydrothermal vent metagenome</name>
    <dbReference type="NCBI Taxonomy" id="652676"/>
    <lineage>
        <taxon>unclassified sequences</taxon>
        <taxon>metagenomes</taxon>
        <taxon>ecological metagenomes</taxon>
    </lineage>
</organism>
<proteinExistence type="predicted"/>
<accession>A0A3B1A1A5</accession>
<reference evidence="1" key="1">
    <citation type="submission" date="2018-06" db="EMBL/GenBank/DDBJ databases">
        <authorList>
            <person name="Zhirakovskaya E."/>
        </authorList>
    </citation>
    <scope>NUCLEOTIDE SEQUENCE</scope>
</reference>
<dbReference type="AlphaFoldDB" id="A0A3B1A1A5"/>
<evidence type="ECO:0000313" key="1">
    <source>
        <dbReference type="EMBL" id="VAW91919.1"/>
    </source>
</evidence>
<name>A0A3B1A1A5_9ZZZZ</name>
<gene>
    <name evidence="1" type="ORF">MNBD_GAMMA23-192</name>
</gene>
<dbReference type="EMBL" id="UOFT01000017">
    <property type="protein sequence ID" value="VAW91919.1"/>
    <property type="molecule type" value="Genomic_DNA"/>
</dbReference>